<dbReference type="STRING" id="81985.R0I8F7"/>
<dbReference type="EMBL" id="KB870805">
    <property type="protein sequence ID" value="EOA38629.1"/>
    <property type="molecule type" value="Genomic_DNA"/>
</dbReference>
<sequence>MAQATRQSSLEGELKEDVEIKASAKKYYQMLAGRPNDIAKSTPDNVKGCTLRQGEFGKLGSVIVWNYVIDGEPKVMKQRIMAVDHEKNLLVFKVIDGDMMKDFKSFFISIHATPKLRGPGSVVSCHFKYERIDEKVAHPEKLLALIIKASRDMGEMLLSEV</sequence>
<dbReference type="KEGG" id="crb:17899304"/>
<reference evidence="3" key="1">
    <citation type="journal article" date="2013" name="Nat. Genet.">
        <title>The Capsella rubella genome and the genomic consequences of rapid mating system evolution.</title>
        <authorList>
            <person name="Slotte T."/>
            <person name="Hazzouri K.M."/>
            <person name="Agren J.A."/>
            <person name="Koenig D."/>
            <person name="Maumus F."/>
            <person name="Guo Y.L."/>
            <person name="Steige K."/>
            <person name="Platts A.E."/>
            <person name="Escobar J.S."/>
            <person name="Newman L.K."/>
            <person name="Wang W."/>
            <person name="Mandakova T."/>
            <person name="Vello E."/>
            <person name="Smith L.M."/>
            <person name="Henz S.R."/>
            <person name="Steffen J."/>
            <person name="Takuno S."/>
            <person name="Brandvain Y."/>
            <person name="Coop G."/>
            <person name="Andolfatto P."/>
            <person name="Hu T.T."/>
            <person name="Blanchette M."/>
            <person name="Clark R.M."/>
            <person name="Quesneville H."/>
            <person name="Nordborg M."/>
            <person name="Gaut B.S."/>
            <person name="Lysak M.A."/>
            <person name="Jenkins J."/>
            <person name="Grimwood J."/>
            <person name="Chapman J."/>
            <person name="Prochnik S."/>
            <person name="Shu S."/>
            <person name="Rokhsar D."/>
            <person name="Schmutz J."/>
            <person name="Weigel D."/>
            <person name="Wright S.I."/>
        </authorList>
    </citation>
    <scope>NUCLEOTIDE SEQUENCE [LARGE SCALE GENOMIC DNA]</scope>
    <source>
        <strain evidence="3">cv. Monte Gargano</strain>
    </source>
</reference>
<dbReference type="PANTHER" id="PTHR31907">
    <property type="entry name" value="MLP-LIKE PROTEIN 423"/>
    <property type="match status" value="1"/>
</dbReference>
<proteinExistence type="predicted"/>
<evidence type="ECO:0000259" key="1">
    <source>
        <dbReference type="SMART" id="SM01037"/>
    </source>
</evidence>
<dbReference type="InterPro" id="IPR023393">
    <property type="entry name" value="START-like_dom_sf"/>
</dbReference>
<evidence type="ECO:0000313" key="3">
    <source>
        <dbReference type="Proteomes" id="UP000029121"/>
    </source>
</evidence>
<protein>
    <recommendedName>
        <fullName evidence="1">Bet v I/Major latex protein domain-containing protein</fullName>
    </recommendedName>
</protein>
<dbReference type="Gene3D" id="3.30.530.20">
    <property type="match status" value="1"/>
</dbReference>
<dbReference type="InterPro" id="IPR051761">
    <property type="entry name" value="MLP-like_ligand-binding"/>
</dbReference>
<dbReference type="InterPro" id="IPR000916">
    <property type="entry name" value="Bet_v_I/MLP"/>
</dbReference>
<dbReference type="Pfam" id="PF00407">
    <property type="entry name" value="Bet_v_1"/>
    <property type="match status" value="1"/>
</dbReference>
<name>R0I8F7_9BRAS</name>
<dbReference type="SUPFAM" id="SSF55961">
    <property type="entry name" value="Bet v1-like"/>
    <property type="match status" value="1"/>
</dbReference>
<dbReference type="eggNOG" id="ENOG502RN75">
    <property type="taxonomic scope" value="Eukaryota"/>
</dbReference>
<dbReference type="Proteomes" id="UP000029121">
    <property type="component" value="Unassembled WGS sequence"/>
</dbReference>
<organism evidence="2 3">
    <name type="scientific">Capsella rubella</name>
    <dbReference type="NCBI Taxonomy" id="81985"/>
    <lineage>
        <taxon>Eukaryota</taxon>
        <taxon>Viridiplantae</taxon>
        <taxon>Streptophyta</taxon>
        <taxon>Embryophyta</taxon>
        <taxon>Tracheophyta</taxon>
        <taxon>Spermatophyta</taxon>
        <taxon>Magnoliopsida</taxon>
        <taxon>eudicotyledons</taxon>
        <taxon>Gunneridae</taxon>
        <taxon>Pentapetalae</taxon>
        <taxon>rosids</taxon>
        <taxon>malvids</taxon>
        <taxon>Brassicales</taxon>
        <taxon>Brassicaceae</taxon>
        <taxon>Camelineae</taxon>
        <taxon>Capsella</taxon>
    </lineage>
</organism>
<dbReference type="GO" id="GO:0006952">
    <property type="term" value="P:defense response"/>
    <property type="evidence" value="ECO:0007669"/>
    <property type="project" value="InterPro"/>
</dbReference>
<evidence type="ECO:0000313" key="2">
    <source>
        <dbReference type="EMBL" id="EOA38629.1"/>
    </source>
</evidence>
<feature type="domain" description="Bet v I/Major latex protein" evidence="1">
    <location>
        <begin position="9"/>
        <end position="160"/>
    </location>
</feature>
<gene>
    <name evidence="2" type="ORF">CARUB_v10010509mg</name>
</gene>
<dbReference type="SMART" id="SM01037">
    <property type="entry name" value="Bet_v_1"/>
    <property type="match status" value="1"/>
</dbReference>
<dbReference type="CDD" id="cd07816">
    <property type="entry name" value="Bet_v1-like"/>
    <property type="match status" value="1"/>
</dbReference>
<keyword evidence="3" id="KW-1185">Reference proteome</keyword>
<accession>R0I8F7</accession>
<dbReference type="OrthoDB" id="1085854at2759"/>
<dbReference type="AlphaFoldDB" id="R0I8F7"/>